<comment type="caution">
    <text evidence="1">The sequence shown here is derived from an EMBL/GenBank/DDBJ whole genome shotgun (WGS) entry which is preliminary data.</text>
</comment>
<dbReference type="EMBL" id="CM037616">
    <property type="protein sequence ID" value="KAH7991918.1"/>
    <property type="molecule type" value="Genomic_DNA"/>
</dbReference>
<evidence type="ECO:0000313" key="1">
    <source>
        <dbReference type="EMBL" id="KAH7991918.1"/>
    </source>
</evidence>
<dbReference type="Proteomes" id="UP000827872">
    <property type="component" value="Linkage Group LG03"/>
</dbReference>
<name>A0ACB8EHI0_9SAUR</name>
<reference evidence="1" key="1">
    <citation type="submission" date="2021-08" db="EMBL/GenBank/DDBJ databases">
        <title>The first chromosome-level gecko genome reveals the dynamic sex chromosomes of Neotropical dwarf geckos (Sphaerodactylidae: Sphaerodactylus).</title>
        <authorList>
            <person name="Pinto B.J."/>
            <person name="Keating S.E."/>
            <person name="Gamble T."/>
        </authorList>
    </citation>
    <scope>NUCLEOTIDE SEQUENCE</scope>
    <source>
        <strain evidence="1">TG3544</strain>
    </source>
</reference>
<keyword evidence="2" id="KW-1185">Reference proteome</keyword>
<organism evidence="1 2">
    <name type="scientific">Sphaerodactylus townsendi</name>
    <dbReference type="NCBI Taxonomy" id="933632"/>
    <lineage>
        <taxon>Eukaryota</taxon>
        <taxon>Metazoa</taxon>
        <taxon>Chordata</taxon>
        <taxon>Craniata</taxon>
        <taxon>Vertebrata</taxon>
        <taxon>Euteleostomi</taxon>
        <taxon>Lepidosauria</taxon>
        <taxon>Squamata</taxon>
        <taxon>Bifurcata</taxon>
        <taxon>Gekkota</taxon>
        <taxon>Sphaerodactylidae</taxon>
        <taxon>Sphaerodactylus</taxon>
    </lineage>
</organism>
<proteinExistence type="predicted"/>
<gene>
    <name evidence="1" type="primary">PLXND1_2</name>
    <name evidence="1" type="ORF">K3G42_016704</name>
</gene>
<protein>
    <submittedName>
        <fullName evidence="1">Plexin-D1</fullName>
    </submittedName>
</protein>
<accession>A0ACB8EHI0</accession>
<sequence length="285" mass="32001">MTNFHPSKTTSRSSFGILAQEPSFSVDYVLWRQSKLVVNEYYSATVLQHPVLYEFSSVIMQDPVYEINLNSSMKVISRESITVAYGEPVHPLMQFDPSDSSYLYLMTSHQVARVKVSVCDQYATCNECLAAADAYCGWCTLETRCSVQHECANFVEPNFWISASEGVRQCPSMTIIPSEINIDEENQAMIIQIHGNIPNLNGMKMSCDYGNDVTTVATAAKVPADSLNQFVYCNFLPREKYPAFPSNQDHVIVQTAVRVNGKSIVWANFTIYDCKRTGNVYPKTA</sequence>
<evidence type="ECO:0000313" key="2">
    <source>
        <dbReference type="Proteomes" id="UP000827872"/>
    </source>
</evidence>